<comment type="caution">
    <text evidence="3">The sequence shown here is derived from an EMBL/GenBank/DDBJ whole genome shotgun (WGS) entry which is preliminary data.</text>
</comment>
<dbReference type="EC" id="3.2.1.41" evidence="3"/>
<dbReference type="CDD" id="cd02860">
    <property type="entry name" value="E_set_Pullulanase"/>
    <property type="match status" value="1"/>
</dbReference>
<dbReference type="InterPro" id="IPR017853">
    <property type="entry name" value="GH"/>
</dbReference>
<dbReference type="AlphaFoldDB" id="R7RR56"/>
<dbReference type="SUPFAM" id="SSF81296">
    <property type="entry name" value="E set domains"/>
    <property type="match status" value="1"/>
</dbReference>
<evidence type="ECO:0000259" key="2">
    <source>
        <dbReference type="SMART" id="SM00642"/>
    </source>
</evidence>
<comment type="similarity">
    <text evidence="1">Belongs to the glycosyl hydrolase 13 family.</text>
</comment>
<dbReference type="CDD" id="cd11341">
    <property type="entry name" value="AmyAc_Pullulanase_LD-like"/>
    <property type="match status" value="1"/>
</dbReference>
<dbReference type="InterPro" id="IPR014756">
    <property type="entry name" value="Ig_E-set"/>
</dbReference>
<feature type="domain" description="Glycosyl hydrolase family 13 catalytic" evidence="2">
    <location>
        <begin position="246"/>
        <end position="608"/>
    </location>
</feature>
<dbReference type="OrthoDB" id="9761875at2"/>
<dbReference type="InterPro" id="IPR004193">
    <property type="entry name" value="Glyco_hydro_13_N"/>
</dbReference>
<dbReference type="InterPro" id="IPR006047">
    <property type="entry name" value="GH13_cat_dom"/>
</dbReference>
<accession>R7RR56</accession>
<dbReference type="eggNOG" id="COG1523">
    <property type="taxonomic scope" value="Bacteria"/>
</dbReference>
<dbReference type="SMART" id="SM00642">
    <property type="entry name" value="Aamy"/>
    <property type="match status" value="1"/>
</dbReference>
<dbReference type="Gene3D" id="2.60.40.1180">
    <property type="entry name" value="Golgi alpha-mannosidase II"/>
    <property type="match status" value="1"/>
</dbReference>
<protein>
    <submittedName>
        <fullName evidence="3">Pullulanase</fullName>
        <ecNumber evidence="3">3.2.1.41</ecNumber>
    </submittedName>
</protein>
<organism evidence="3 4">
    <name type="scientific">Thermobrachium celere DSM 8682</name>
    <dbReference type="NCBI Taxonomy" id="941824"/>
    <lineage>
        <taxon>Bacteria</taxon>
        <taxon>Bacillati</taxon>
        <taxon>Bacillota</taxon>
        <taxon>Clostridia</taxon>
        <taxon>Eubacteriales</taxon>
        <taxon>Clostridiaceae</taxon>
        <taxon>Thermobrachium</taxon>
    </lineage>
</organism>
<keyword evidence="3" id="KW-0326">Glycosidase</keyword>
<reference evidence="3" key="1">
    <citation type="submission" date="2013-03" db="EMBL/GenBank/DDBJ databases">
        <title>Draft genome sequence of the hydrogen-ethanol-producing anaerobic alkalithermophilic Caloramator celere.</title>
        <authorList>
            <person name="Ciranna A."/>
            <person name="Larjo A."/>
            <person name="Kivisto A."/>
            <person name="Santala V."/>
            <person name="Roos C."/>
            <person name="Karp M."/>
        </authorList>
    </citation>
    <scope>NUCLEOTIDE SEQUENCE [LARGE SCALE GENOMIC DNA]</scope>
    <source>
        <strain evidence="3">DSM 8682</strain>
    </source>
</reference>
<dbReference type="PANTHER" id="PTHR43002">
    <property type="entry name" value="GLYCOGEN DEBRANCHING ENZYME"/>
    <property type="match status" value="1"/>
</dbReference>
<dbReference type="InterPro" id="IPR013780">
    <property type="entry name" value="Glyco_hydro_b"/>
</dbReference>
<gene>
    <name evidence="3" type="ORF">TCEL_01702</name>
</gene>
<dbReference type="EMBL" id="CAVN010000090">
    <property type="protein sequence ID" value="CDF57788.1"/>
    <property type="molecule type" value="Genomic_DNA"/>
</dbReference>
<dbReference type="RefSeq" id="WP_018661262.1">
    <property type="nucleotide sequence ID" value="NZ_HF952018.1"/>
</dbReference>
<evidence type="ECO:0000313" key="3">
    <source>
        <dbReference type="EMBL" id="CDF57788.1"/>
    </source>
</evidence>
<dbReference type="NCBIfam" id="TIGR02104">
    <property type="entry name" value="pulA_typeI"/>
    <property type="match status" value="1"/>
</dbReference>
<dbReference type="HOGENOM" id="CLU_004744_4_1_9"/>
<dbReference type="SUPFAM" id="SSF51445">
    <property type="entry name" value="(Trans)glycosidases"/>
    <property type="match status" value="1"/>
</dbReference>
<dbReference type="Gene3D" id="3.20.20.80">
    <property type="entry name" value="Glycosidases"/>
    <property type="match status" value="1"/>
</dbReference>
<dbReference type="GO" id="GO:0005975">
    <property type="term" value="P:carbohydrate metabolic process"/>
    <property type="evidence" value="ECO:0007669"/>
    <property type="project" value="InterPro"/>
</dbReference>
<name>R7RR56_9CLOT</name>
<dbReference type="Proteomes" id="UP000014923">
    <property type="component" value="Unassembled WGS sequence"/>
</dbReference>
<evidence type="ECO:0000256" key="1">
    <source>
        <dbReference type="ARBA" id="ARBA00008061"/>
    </source>
</evidence>
<dbReference type="GO" id="GO:0051060">
    <property type="term" value="F:pullulanase activity"/>
    <property type="evidence" value="ECO:0007669"/>
    <property type="project" value="UniProtKB-EC"/>
</dbReference>
<sequence>MMYAYLSRFNQIIVHGVKENKIRINKNTKIKIFQPRVHHDIKSVYLNGNELYINLKNIIDITQESSVSIEGHIIKINYSPLFKTEEFNNLYAYDGPLGYIYNKNYTEFFVWSPVAKEINLLLFKGFNPSIDEEPIKYRMQRLERGVFYVKVDGDLENLYYNYEALVYEDRKIVVDPYTPAVSINGLRGAIVDLAKTNPEGFENDQYVKLNNYVDAVIYEISIRDFTIDSSSCVNLKGKYLGLIEENTKLHGFDTGLSHIKDLGVTHLQIMPMFDFSYKSVDEKYPLDKYNWGYDPQNYNCPEGSYSINAFCPKTRIIELKKLIQKLHSIGIGVNMDVVYNHMFEERNTHFEGLVPGYYFRKNLDGTFINGSGCGNDTASENYMMRRYIIDSVKFWVKEYHIDGFRFDLMGLHDIETMKKLEEEVHKINPYAMLYGEGWNIPTGIDEEFRAIQKNSNKLKGIGFFNDTIRNVVRGSVFEYKEKGFVSGALGLEETLKDCIKGLPYLYTSPCQSINYVSCHDNHILWDKLNLSNPQSSFEDLKAMQKLAYAIVLTSQGVPFIHSGDEFLRTKQGVENSYNSPDSINKVDWNLKVKNIDVYTYFKELISFRKKHPAFRMFESEMIYNHIEFLDSPKGTIIYMIKGHANGDLFKDIIVIYNAQNKPFKFNLPQGRWYLYVDKNNIYKTPIKSFELEIETEPISLTILSNTYTD</sequence>
<dbReference type="Gene3D" id="2.60.40.10">
    <property type="entry name" value="Immunoglobulins"/>
    <property type="match status" value="1"/>
</dbReference>
<evidence type="ECO:0000313" key="4">
    <source>
        <dbReference type="Proteomes" id="UP000014923"/>
    </source>
</evidence>
<dbReference type="Pfam" id="PF21653">
    <property type="entry name" value="pulA_all-beta"/>
    <property type="match status" value="1"/>
</dbReference>
<dbReference type="InterPro" id="IPR049117">
    <property type="entry name" value="pulA_all-beta"/>
</dbReference>
<keyword evidence="4" id="KW-1185">Reference proteome</keyword>
<dbReference type="InterPro" id="IPR011840">
    <property type="entry name" value="PulA_typeI"/>
</dbReference>
<dbReference type="Pfam" id="PF02922">
    <property type="entry name" value="CBM_48"/>
    <property type="match status" value="1"/>
</dbReference>
<dbReference type="InterPro" id="IPR013783">
    <property type="entry name" value="Ig-like_fold"/>
</dbReference>
<dbReference type="SMR" id="R7RR56"/>
<keyword evidence="3" id="KW-0378">Hydrolase</keyword>
<proteinExistence type="inferred from homology"/>